<sequence>MFVPFHHSHWISSQLHTHPSTKDQTSSSPPIVCSAAMTQRIRPLLLVLFFLDMVSNSVVVCTSRHQYWRPSDGPDGASICLSWRLAVEANNVRAWRTVPTQCLRHVESYMIGGQYDRDINFIIDHVISYLDGVDLSNDGLDAWILDVDDTCISNLIYYKGKRFGCDPYDPDGFKTWALRGGCPAIPGVLRLFNKLISDGFKVFLVTGRDESTFGQATLDNLQNQGFIGYQRLILRSAAYKGQSAVVYKSEIREQLEEEGYRIWGNVGDQWSDLQGNCTGNRTFKLPNPLYFVP</sequence>
<evidence type="ECO:0000313" key="3">
    <source>
        <dbReference type="Proteomes" id="UP000593564"/>
    </source>
</evidence>
<dbReference type="PANTHER" id="PTHR31284">
    <property type="entry name" value="ACID PHOSPHATASE-LIKE PROTEIN"/>
    <property type="match status" value="1"/>
</dbReference>
<dbReference type="Pfam" id="PF03767">
    <property type="entry name" value="Acid_phosphat_B"/>
    <property type="match status" value="1"/>
</dbReference>
<dbReference type="SUPFAM" id="SSF56784">
    <property type="entry name" value="HAD-like"/>
    <property type="match status" value="1"/>
</dbReference>
<dbReference type="Gene3D" id="3.40.50.1000">
    <property type="entry name" value="HAD superfamily/HAD-like"/>
    <property type="match status" value="1"/>
</dbReference>
<dbReference type="InterPro" id="IPR010028">
    <property type="entry name" value="Acid_phosphatase_pln"/>
</dbReference>
<dbReference type="PANTHER" id="PTHR31284:SF9">
    <property type="entry name" value="HAD SUPERFAMILY, SUBFAMILY IIIB ACID PHOSPHATASE"/>
    <property type="match status" value="1"/>
</dbReference>
<organism evidence="2 3">
    <name type="scientific">Camellia sinensis</name>
    <name type="common">Tea plant</name>
    <name type="synonym">Thea sinensis</name>
    <dbReference type="NCBI Taxonomy" id="4442"/>
    <lineage>
        <taxon>Eukaryota</taxon>
        <taxon>Viridiplantae</taxon>
        <taxon>Streptophyta</taxon>
        <taxon>Embryophyta</taxon>
        <taxon>Tracheophyta</taxon>
        <taxon>Spermatophyta</taxon>
        <taxon>Magnoliopsida</taxon>
        <taxon>eudicotyledons</taxon>
        <taxon>Gunneridae</taxon>
        <taxon>Pentapetalae</taxon>
        <taxon>asterids</taxon>
        <taxon>Ericales</taxon>
        <taxon>Theaceae</taxon>
        <taxon>Camellia</taxon>
    </lineage>
</organism>
<reference evidence="2 3" key="2">
    <citation type="submission" date="2020-07" db="EMBL/GenBank/DDBJ databases">
        <title>Genome assembly of wild tea tree DASZ reveals pedigree and selection history of tea varieties.</title>
        <authorList>
            <person name="Zhang W."/>
        </authorList>
    </citation>
    <scope>NUCLEOTIDE SEQUENCE [LARGE SCALE GENOMIC DNA]</scope>
    <source>
        <strain evidence="3">cv. G240</strain>
        <tissue evidence="2">Leaf</tissue>
    </source>
</reference>
<evidence type="ECO:0000256" key="1">
    <source>
        <dbReference type="ARBA" id="ARBA00022729"/>
    </source>
</evidence>
<comment type="caution">
    <text evidence="2">The sequence shown here is derived from an EMBL/GenBank/DDBJ whole genome shotgun (WGS) entry which is preliminary data.</text>
</comment>
<protein>
    <recommendedName>
        <fullName evidence="4">Acid phosphatase 1</fullName>
    </recommendedName>
</protein>
<dbReference type="CDD" id="cd07535">
    <property type="entry name" value="HAD_VSP"/>
    <property type="match status" value="1"/>
</dbReference>
<dbReference type="Proteomes" id="UP000593564">
    <property type="component" value="Unassembled WGS sequence"/>
</dbReference>
<proteinExistence type="predicted"/>
<dbReference type="NCBIfam" id="TIGR01675">
    <property type="entry name" value="plant-AP"/>
    <property type="match status" value="1"/>
</dbReference>
<keyword evidence="3" id="KW-1185">Reference proteome</keyword>
<gene>
    <name evidence="2" type="ORF">HYC85_022280</name>
</gene>
<dbReference type="InterPro" id="IPR036412">
    <property type="entry name" value="HAD-like_sf"/>
</dbReference>
<dbReference type="EMBL" id="JACBKZ010000010">
    <property type="protein sequence ID" value="KAF5941113.1"/>
    <property type="molecule type" value="Genomic_DNA"/>
</dbReference>
<dbReference type="InterPro" id="IPR023214">
    <property type="entry name" value="HAD_sf"/>
</dbReference>
<evidence type="ECO:0008006" key="4">
    <source>
        <dbReference type="Google" id="ProtNLM"/>
    </source>
</evidence>
<evidence type="ECO:0000313" key="2">
    <source>
        <dbReference type="EMBL" id="KAF5941113.1"/>
    </source>
</evidence>
<keyword evidence="1" id="KW-0732">Signal</keyword>
<name>A0A7J7GJZ4_CAMSI</name>
<dbReference type="GO" id="GO:0003993">
    <property type="term" value="F:acid phosphatase activity"/>
    <property type="evidence" value="ECO:0007669"/>
    <property type="project" value="InterPro"/>
</dbReference>
<dbReference type="InterPro" id="IPR005519">
    <property type="entry name" value="Acid_phosphat_B-like"/>
</dbReference>
<reference evidence="3" key="1">
    <citation type="journal article" date="2020" name="Nat. Commun.">
        <title>Genome assembly of wild tea tree DASZ reveals pedigree and selection history of tea varieties.</title>
        <authorList>
            <person name="Zhang W."/>
            <person name="Zhang Y."/>
            <person name="Qiu H."/>
            <person name="Guo Y."/>
            <person name="Wan H."/>
            <person name="Zhang X."/>
            <person name="Scossa F."/>
            <person name="Alseekh S."/>
            <person name="Zhang Q."/>
            <person name="Wang P."/>
            <person name="Xu L."/>
            <person name="Schmidt M.H."/>
            <person name="Jia X."/>
            <person name="Li D."/>
            <person name="Zhu A."/>
            <person name="Guo F."/>
            <person name="Chen W."/>
            <person name="Ni D."/>
            <person name="Usadel B."/>
            <person name="Fernie A.R."/>
            <person name="Wen W."/>
        </authorList>
    </citation>
    <scope>NUCLEOTIDE SEQUENCE [LARGE SCALE GENOMIC DNA]</scope>
    <source>
        <strain evidence="3">cv. G240</strain>
    </source>
</reference>
<accession>A0A7J7GJZ4</accession>
<dbReference type="AlphaFoldDB" id="A0A7J7GJZ4"/>